<keyword evidence="3 8" id="KW-0547">Nucleotide-binding</keyword>
<dbReference type="PROSITE" id="PS00583">
    <property type="entry name" value="PFKB_KINASES_1"/>
    <property type="match status" value="1"/>
</dbReference>
<dbReference type="GO" id="GO:0044281">
    <property type="term" value="P:small molecule metabolic process"/>
    <property type="evidence" value="ECO:0007669"/>
    <property type="project" value="UniProtKB-ARBA"/>
</dbReference>
<dbReference type="PANTHER" id="PTHR46566:SF5">
    <property type="entry name" value="1-PHOSPHOFRUCTOKINASE"/>
    <property type="match status" value="1"/>
</dbReference>
<evidence type="ECO:0000256" key="3">
    <source>
        <dbReference type="ARBA" id="ARBA00022741"/>
    </source>
</evidence>
<dbReference type="RefSeq" id="WP_103903108.1">
    <property type="nucleotide sequence ID" value="NZ_PQWB01000050.1"/>
</dbReference>
<dbReference type="Proteomes" id="UP000237082">
    <property type="component" value="Unassembled WGS sequence"/>
</dbReference>
<dbReference type="SUPFAM" id="SSF53613">
    <property type="entry name" value="Ribokinase-like"/>
    <property type="match status" value="1"/>
</dbReference>
<keyword evidence="2 7" id="KW-0808">Transferase</keyword>
<dbReference type="InterPro" id="IPR017583">
    <property type="entry name" value="Tagatose/fructose_Pkinase"/>
</dbReference>
<evidence type="ECO:0000313" key="10">
    <source>
        <dbReference type="EMBL" id="POZ61568.1"/>
    </source>
</evidence>
<organism evidence="10 11">
    <name type="scientific">Chromobacterium alticapitis</name>
    <dbReference type="NCBI Taxonomy" id="2073169"/>
    <lineage>
        <taxon>Bacteria</taxon>
        <taxon>Pseudomonadati</taxon>
        <taxon>Pseudomonadota</taxon>
        <taxon>Betaproteobacteria</taxon>
        <taxon>Neisseriales</taxon>
        <taxon>Chromobacteriaceae</taxon>
        <taxon>Chromobacterium</taxon>
    </lineage>
</organism>
<evidence type="ECO:0000256" key="5">
    <source>
        <dbReference type="ARBA" id="ARBA00022840"/>
    </source>
</evidence>
<dbReference type="NCBIfam" id="TIGR03828">
    <property type="entry name" value="pfkB"/>
    <property type="match status" value="1"/>
</dbReference>
<dbReference type="NCBIfam" id="TIGR03168">
    <property type="entry name" value="1-PFK"/>
    <property type="match status" value="1"/>
</dbReference>
<comment type="similarity">
    <text evidence="1 7 8">Belongs to the carbohydrate kinase PfkB family.</text>
</comment>
<sequence length="318" mass="32328">MSGAIHTVTANPALDQTVTLDALEMGCVNLARAAAINAGGKGVNVAGCLADWGLNATVHGLLGRDNAAPFEQLFAAKRIDDRMLRVAGATRTNIKLADLQRGGTTDVNLPGPTVGEAELAALAAGLADAAAGDIAVLAGSLPPGLPANAWASLCAQLKRQGAWVLLDSSGPALAAALANPPEALPDCVKPNREELAQWAGRELGTLDDVVDCARGLQQLGVSRVVVSLGEQGALLVDGEQSLLASLPPQRPLSTVGAGDALVAGLVAARSQALDVQDSLRLAMAFAAAKLQRVGPHLPPPQHIRELAAAVSLRTLAAN</sequence>
<evidence type="ECO:0000256" key="7">
    <source>
        <dbReference type="PIRNR" id="PIRNR000535"/>
    </source>
</evidence>
<evidence type="ECO:0000256" key="2">
    <source>
        <dbReference type="ARBA" id="ARBA00022679"/>
    </source>
</evidence>
<dbReference type="PIRSF" id="PIRSF000535">
    <property type="entry name" value="1PFK/6PFK/LacC"/>
    <property type="match status" value="1"/>
</dbReference>
<feature type="domain" description="Carbohydrate kinase PfkB" evidence="9">
    <location>
        <begin position="11"/>
        <end position="299"/>
    </location>
</feature>
<keyword evidence="11" id="KW-1185">Reference proteome</keyword>
<comment type="catalytic activity">
    <reaction evidence="6 8">
        <text>beta-D-fructose 1-phosphate + ATP = beta-D-fructose 1,6-bisphosphate + ADP + H(+)</text>
        <dbReference type="Rhea" id="RHEA:14213"/>
        <dbReference type="ChEBI" id="CHEBI:15378"/>
        <dbReference type="ChEBI" id="CHEBI:30616"/>
        <dbReference type="ChEBI" id="CHEBI:32966"/>
        <dbReference type="ChEBI" id="CHEBI:138881"/>
        <dbReference type="ChEBI" id="CHEBI:456216"/>
        <dbReference type="EC" id="2.7.1.56"/>
    </reaction>
</comment>
<dbReference type="InterPro" id="IPR029056">
    <property type="entry name" value="Ribokinase-like"/>
</dbReference>
<name>A0A2S5DF09_9NEIS</name>
<dbReference type="OrthoDB" id="9801219at2"/>
<evidence type="ECO:0000256" key="4">
    <source>
        <dbReference type="ARBA" id="ARBA00022777"/>
    </source>
</evidence>
<proteinExistence type="inferred from homology"/>
<dbReference type="GO" id="GO:0008662">
    <property type="term" value="F:1-phosphofructokinase activity"/>
    <property type="evidence" value="ECO:0007669"/>
    <property type="project" value="UniProtKB-UniRule"/>
</dbReference>
<keyword evidence="4 8" id="KW-0418">Kinase</keyword>
<gene>
    <name evidence="10" type="primary">pfkB</name>
    <name evidence="10" type="ORF">C2I19_12915</name>
</gene>
<comment type="function">
    <text evidence="8">Catalyzes the ATP-dependent phosphorylation of fructose-l-phosphate to fructose-l,6-bisphosphate.</text>
</comment>
<dbReference type="Pfam" id="PF00294">
    <property type="entry name" value="PfkB"/>
    <property type="match status" value="1"/>
</dbReference>
<evidence type="ECO:0000256" key="8">
    <source>
        <dbReference type="RuleBase" id="RU369061"/>
    </source>
</evidence>
<accession>A0A2S5DF09</accession>
<comment type="caution">
    <text evidence="10">The sequence shown here is derived from an EMBL/GenBank/DDBJ whole genome shotgun (WGS) entry which is preliminary data.</text>
</comment>
<dbReference type="PROSITE" id="PS00584">
    <property type="entry name" value="PFKB_KINASES_2"/>
    <property type="match status" value="1"/>
</dbReference>
<dbReference type="AlphaFoldDB" id="A0A2S5DF09"/>
<dbReference type="PANTHER" id="PTHR46566">
    <property type="entry name" value="1-PHOSPHOFRUCTOKINASE-RELATED"/>
    <property type="match status" value="1"/>
</dbReference>
<dbReference type="InterPro" id="IPR002173">
    <property type="entry name" value="Carboh/pur_kinase_PfkB_CS"/>
</dbReference>
<keyword evidence="5 8" id="KW-0067">ATP-binding</keyword>
<evidence type="ECO:0000313" key="11">
    <source>
        <dbReference type="Proteomes" id="UP000237082"/>
    </source>
</evidence>
<reference evidence="11" key="1">
    <citation type="submission" date="2018-02" db="EMBL/GenBank/DDBJ databases">
        <authorList>
            <person name="O'Hara-Hanley K."/>
            <person name="Soby S."/>
        </authorList>
    </citation>
    <scope>NUCLEOTIDE SEQUENCE [LARGE SCALE GENOMIC DNA]</scope>
    <source>
        <strain evidence="11">MWU14-2602</strain>
    </source>
</reference>
<dbReference type="InterPro" id="IPR011611">
    <property type="entry name" value="PfkB_dom"/>
</dbReference>
<evidence type="ECO:0000256" key="6">
    <source>
        <dbReference type="ARBA" id="ARBA00047745"/>
    </source>
</evidence>
<evidence type="ECO:0000256" key="1">
    <source>
        <dbReference type="ARBA" id="ARBA00010688"/>
    </source>
</evidence>
<dbReference type="GO" id="GO:0005829">
    <property type="term" value="C:cytosol"/>
    <property type="evidence" value="ECO:0007669"/>
    <property type="project" value="TreeGrafter"/>
</dbReference>
<dbReference type="EMBL" id="PQWB01000050">
    <property type="protein sequence ID" value="POZ61568.1"/>
    <property type="molecule type" value="Genomic_DNA"/>
</dbReference>
<dbReference type="FunFam" id="3.40.1190.20:FF:000001">
    <property type="entry name" value="Phosphofructokinase"/>
    <property type="match status" value="1"/>
</dbReference>
<evidence type="ECO:0000259" key="9">
    <source>
        <dbReference type="Pfam" id="PF00294"/>
    </source>
</evidence>
<protein>
    <recommendedName>
        <fullName evidence="7">Phosphofructokinase</fullName>
    </recommendedName>
</protein>
<dbReference type="InterPro" id="IPR022463">
    <property type="entry name" value="1-PFruKinase"/>
</dbReference>
<dbReference type="GO" id="GO:0016052">
    <property type="term" value="P:carbohydrate catabolic process"/>
    <property type="evidence" value="ECO:0007669"/>
    <property type="project" value="UniProtKB-ARBA"/>
</dbReference>
<dbReference type="CDD" id="cd01164">
    <property type="entry name" value="FruK_PfkB_like"/>
    <property type="match status" value="1"/>
</dbReference>
<dbReference type="Gene3D" id="3.40.1190.20">
    <property type="match status" value="1"/>
</dbReference>
<dbReference type="GO" id="GO:0005524">
    <property type="term" value="F:ATP binding"/>
    <property type="evidence" value="ECO:0007669"/>
    <property type="project" value="UniProtKB-UniRule"/>
</dbReference>